<dbReference type="AlphaFoldDB" id="A0A1Q9C2M0"/>
<dbReference type="EMBL" id="LSRX01001830">
    <property type="protein sequence ID" value="OLP77173.1"/>
    <property type="molecule type" value="Genomic_DNA"/>
</dbReference>
<keyword evidence="2" id="KW-1185">Reference proteome</keyword>
<evidence type="ECO:0000313" key="1">
    <source>
        <dbReference type="EMBL" id="OLP77173.1"/>
    </source>
</evidence>
<dbReference type="OMA" id="MMAAMCL"/>
<comment type="caution">
    <text evidence="1">The sequence shown here is derived from an EMBL/GenBank/DDBJ whole genome shotgun (WGS) entry which is preliminary data.</text>
</comment>
<accession>A0A1Q9C2M0</accession>
<dbReference type="Gene3D" id="1.10.8.270">
    <property type="entry name" value="putative rabgap domain of human tbc1 domain family member 14 like domains"/>
    <property type="match status" value="1"/>
</dbReference>
<sequence length="542" mass="58321">MGARHAHPRERVQQGTTQAPGPARQLHGRSSRGFCARVRACLGLEKRDALPPMHPLAGPLLQRKRASTSRQYGLLLSQAEAGAVPEAVMHQIQLDVARTFPAIPAQHGDWGWPADTAAQDRERCLARALLASECRSAESSSPWSSKTGLPMLLKIRRSWCGTTAADSSSSTPLMRRQSLSLGADGWAVDSMPTLSDPVPTYVQGCSMMAAMCLGFTAGREEEGFWLFIYLLEDVLGPDFFSRQPALLGYHGDRAAAAALVASQSPSLSELMGVQCLGESISALASRCLLSGFVGFLSGPPLVALWEELLQVRCTDFPRLPLISWLAGLVHHAESQLASALVGLSSDEAVPVFFRTVQQAAKALPNNWRPRVRVSRAQVLELRQISKAAAEKYRSAQETLSLKEMHAKNVSASLDRTCSALLDAMKFAEGVSSASATSGAAAAESSSGKQAKGRPWLHRPIWTGDFGVHELYEEDILVEEGLTPLAAFARAEQCTVRLTEESGLVGTPRQRYFASPFVQPGAEGGWAYPPDTGPWRGALAGVA</sequence>
<proteinExistence type="predicted"/>
<evidence type="ECO:0000313" key="2">
    <source>
        <dbReference type="Proteomes" id="UP000186817"/>
    </source>
</evidence>
<protein>
    <submittedName>
        <fullName evidence="1">Growth hormone-regulated TBC protein 1</fullName>
    </submittedName>
</protein>
<reference evidence="1 2" key="1">
    <citation type="submission" date="2016-02" db="EMBL/GenBank/DDBJ databases">
        <title>Genome analysis of coral dinoflagellate symbionts highlights evolutionary adaptations to a symbiotic lifestyle.</title>
        <authorList>
            <person name="Aranda M."/>
            <person name="Li Y."/>
            <person name="Liew Y.J."/>
            <person name="Baumgarten S."/>
            <person name="Simakov O."/>
            <person name="Wilson M."/>
            <person name="Piel J."/>
            <person name="Ashoor H."/>
            <person name="Bougouffa S."/>
            <person name="Bajic V.B."/>
            <person name="Ryu T."/>
            <person name="Ravasi T."/>
            <person name="Bayer T."/>
            <person name="Micklem G."/>
            <person name="Kim H."/>
            <person name="Bhak J."/>
            <person name="Lajeunesse T.C."/>
            <person name="Voolstra C.R."/>
        </authorList>
    </citation>
    <scope>NUCLEOTIDE SEQUENCE [LARGE SCALE GENOMIC DNA]</scope>
    <source>
        <strain evidence="1 2">CCMP2467</strain>
    </source>
</reference>
<dbReference type="Proteomes" id="UP000186817">
    <property type="component" value="Unassembled WGS sequence"/>
</dbReference>
<name>A0A1Q9C2M0_SYMMI</name>
<gene>
    <name evidence="1" type="primary">GRTP1</name>
    <name evidence="1" type="ORF">AK812_SmicGene42802</name>
</gene>
<dbReference type="OrthoDB" id="191686at2759"/>
<organism evidence="1 2">
    <name type="scientific">Symbiodinium microadriaticum</name>
    <name type="common">Dinoflagellate</name>
    <name type="synonym">Zooxanthella microadriatica</name>
    <dbReference type="NCBI Taxonomy" id="2951"/>
    <lineage>
        <taxon>Eukaryota</taxon>
        <taxon>Sar</taxon>
        <taxon>Alveolata</taxon>
        <taxon>Dinophyceae</taxon>
        <taxon>Suessiales</taxon>
        <taxon>Symbiodiniaceae</taxon>
        <taxon>Symbiodinium</taxon>
    </lineage>
</organism>